<feature type="signal peptide" evidence="2">
    <location>
        <begin position="1"/>
        <end position="26"/>
    </location>
</feature>
<comment type="caution">
    <text evidence="3">The sequence shown here is derived from an EMBL/GenBank/DDBJ whole genome shotgun (WGS) entry which is preliminary data.</text>
</comment>
<proteinExistence type="predicted"/>
<dbReference type="InterPro" id="IPR017853">
    <property type="entry name" value="GH"/>
</dbReference>
<dbReference type="Gene3D" id="3.20.20.80">
    <property type="entry name" value="Glycosidases"/>
    <property type="match status" value="1"/>
</dbReference>
<feature type="region of interest" description="Disordered" evidence="1">
    <location>
        <begin position="399"/>
        <end position="421"/>
    </location>
</feature>
<dbReference type="RefSeq" id="WP_169493161.1">
    <property type="nucleotide sequence ID" value="NZ_JABBGM010000003.1"/>
</dbReference>
<gene>
    <name evidence="3" type="ORF">HHL27_09500</name>
</gene>
<name>A0A7Y0BNY5_9SPHN</name>
<feature type="chain" id="PRO_5030511433" evidence="2">
    <location>
        <begin position="27"/>
        <end position="572"/>
    </location>
</feature>
<organism evidence="3 4">
    <name type="scientific">Novosphingobium olei</name>
    <dbReference type="NCBI Taxonomy" id="2728851"/>
    <lineage>
        <taxon>Bacteria</taxon>
        <taxon>Pseudomonadati</taxon>
        <taxon>Pseudomonadota</taxon>
        <taxon>Alphaproteobacteria</taxon>
        <taxon>Sphingomonadales</taxon>
        <taxon>Sphingomonadaceae</taxon>
        <taxon>Novosphingobium</taxon>
    </lineage>
</organism>
<keyword evidence="2" id="KW-0732">Signal</keyword>
<dbReference type="SUPFAM" id="SSF51445">
    <property type="entry name" value="(Trans)glycosidases"/>
    <property type="match status" value="1"/>
</dbReference>
<dbReference type="AlphaFoldDB" id="A0A7Y0BNY5"/>
<evidence type="ECO:0000256" key="2">
    <source>
        <dbReference type="SAM" id="SignalP"/>
    </source>
</evidence>
<evidence type="ECO:0000313" key="3">
    <source>
        <dbReference type="EMBL" id="NML93902.1"/>
    </source>
</evidence>
<keyword evidence="4" id="KW-1185">Reference proteome</keyword>
<evidence type="ECO:0000256" key="1">
    <source>
        <dbReference type="SAM" id="MobiDB-lite"/>
    </source>
</evidence>
<accession>A0A7Y0BNY5</accession>
<dbReference type="Proteomes" id="UP000583556">
    <property type="component" value="Unassembled WGS sequence"/>
</dbReference>
<evidence type="ECO:0000313" key="4">
    <source>
        <dbReference type="Proteomes" id="UP000583556"/>
    </source>
</evidence>
<dbReference type="EMBL" id="JABBGM010000003">
    <property type="protein sequence ID" value="NML93902.1"/>
    <property type="molecule type" value="Genomic_DNA"/>
</dbReference>
<protein>
    <submittedName>
        <fullName evidence="3">Uncharacterized protein</fullName>
    </submittedName>
</protein>
<sequence>MLQMRMLFSLSSAALPLALAGQAVQAAPPPAGPSAAAPVGVQLRATTSNPSISTFTPGQPVSLRFAVTGMKPGAATTLAVTITDDRQVTVLSKSVKVTADATGAAQVALDAPHGRLGYYEVAARLADGTAIAAEGTRPAGITSYAVVPDPAGRTDYGPDLSHFAMQGGFSSKAQIVPLLGLRYYLDRVQWHWMEEKAPGDFAKAWDSERARNGNKPWPKGLDQDMAPSWQGKPWAMYPIAAAMGSGVPDWALVPGTGGKICKTYGRLNAQGKAALPVYAAALARAFAHDYPTMHKRIYQMAWEPGQGWCFGGTNEDLIEYFRLTYDAIHAADPDAVVAGPTLFPSSNYDDQLRGLWAGGLGRYIDAYSIHPYSPGDPPETHGLAEHLRTQIAAAERSGGHPIGLVGTEHGSETSRSGNRGQARENIRVTLIMLGEGASVDTAFYVADFWGPGGPRSKDVQTHGFYWNLNDRLAFGTDRIAPKMSVPAYAAMTRLLDGTTTRGPLSGLLPTQRGYRFVRGGTTIDVVWDYAGTSSRAVPRGAQVCDWMGNCRAGSATPAKVDGQPVYIVTGPV</sequence>
<reference evidence="3 4" key="1">
    <citation type="submission" date="2020-04" db="EMBL/GenBank/DDBJ databases">
        <title>Novosphingobium sp. TW-4 isolated from soil.</title>
        <authorList>
            <person name="Dahal R.H."/>
            <person name="Chaudhary D.K."/>
        </authorList>
    </citation>
    <scope>NUCLEOTIDE SEQUENCE [LARGE SCALE GENOMIC DNA]</scope>
    <source>
        <strain evidence="3 4">TW-4</strain>
    </source>
</reference>